<evidence type="ECO:0000256" key="3">
    <source>
        <dbReference type="ARBA" id="ARBA00023082"/>
    </source>
</evidence>
<dbReference type="Proteomes" id="UP000316639">
    <property type="component" value="Unassembled WGS sequence"/>
</dbReference>
<reference evidence="8 9" key="1">
    <citation type="submission" date="2019-07" db="EMBL/GenBank/DDBJ databases">
        <title>Lentzea xizangensis sp. nov., isolated from Qinghai-Tibetan Plateau Soils.</title>
        <authorList>
            <person name="Huang J."/>
        </authorList>
    </citation>
    <scope>NUCLEOTIDE SEQUENCE [LARGE SCALE GENOMIC DNA]</scope>
    <source>
        <strain evidence="8 9">FXJ1.1311</strain>
    </source>
</reference>
<dbReference type="NCBIfam" id="TIGR02937">
    <property type="entry name" value="sigma70-ECF"/>
    <property type="match status" value="1"/>
</dbReference>
<dbReference type="InterPro" id="IPR014284">
    <property type="entry name" value="RNA_pol_sigma-70_dom"/>
</dbReference>
<dbReference type="GO" id="GO:0016987">
    <property type="term" value="F:sigma factor activity"/>
    <property type="evidence" value="ECO:0007669"/>
    <property type="project" value="UniProtKB-KW"/>
</dbReference>
<dbReference type="InterPro" id="IPR013249">
    <property type="entry name" value="RNA_pol_sigma70_r4_t2"/>
</dbReference>
<evidence type="ECO:0000259" key="6">
    <source>
        <dbReference type="Pfam" id="PF04542"/>
    </source>
</evidence>
<keyword evidence="2" id="KW-0805">Transcription regulation</keyword>
<keyword evidence="5" id="KW-0804">Transcription</keyword>
<dbReference type="InterPro" id="IPR013324">
    <property type="entry name" value="RNA_pol_sigma_r3/r4-like"/>
</dbReference>
<dbReference type="EMBL" id="VOBR01000030">
    <property type="protein sequence ID" value="TWP46755.1"/>
    <property type="molecule type" value="Genomic_DNA"/>
</dbReference>
<dbReference type="PANTHER" id="PTHR43133:SF50">
    <property type="entry name" value="ECF RNA POLYMERASE SIGMA FACTOR SIGM"/>
    <property type="match status" value="1"/>
</dbReference>
<dbReference type="Pfam" id="PF08281">
    <property type="entry name" value="Sigma70_r4_2"/>
    <property type="match status" value="1"/>
</dbReference>
<evidence type="ECO:0000259" key="7">
    <source>
        <dbReference type="Pfam" id="PF08281"/>
    </source>
</evidence>
<proteinExistence type="inferred from homology"/>
<keyword evidence="4" id="KW-0238">DNA-binding</keyword>
<dbReference type="PANTHER" id="PTHR43133">
    <property type="entry name" value="RNA POLYMERASE ECF-TYPE SIGMA FACTO"/>
    <property type="match status" value="1"/>
</dbReference>
<comment type="caution">
    <text evidence="8">The sequence shown here is derived from an EMBL/GenBank/DDBJ whole genome shotgun (WGS) entry which is preliminary data.</text>
</comment>
<sequence>MGFAGFEEFVTEHRAALLRSAYLLTGERHRAEDLVQQALTKLAERWDRIGPSHPEAFVRTVLYRDAVSGWRKLRRERVTETPPDVAGWGDLAEDVTRRQELLRALADLTPKQRAVLVLRYFDDLTESQTAAVLGVRVGTVKSQTHLALRRMREQMQEVTA</sequence>
<dbReference type="InterPro" id="IPR013325">
    <property type="entry name" value="RNA_pol_sigma_r2"/>
</dbReference>
<organism evidence="8 9">
    <name type="scientific">Lentzea tibetensis</name>
    <dbReference type="NCBI Taxonomy" id="2591470"/>
    <lineage>
        <taxon>Bacteria</taxon>
        <taxon>Bacillati</taxon>
        <taxon>Actinomycetota</taxon>
        <taxon>Actinomycetes</taxon>
        <taxon>Pseudonocardiales</taxon>
        <taxon>Pseudonocardiaceae</taxon>
        <taxon>Lentzea</taxon>
    </lineage>
</organism>
<dbReference type="SUPFAM" id="SSF88946">
    <property type="entry name" value="Sigma2 domain of RNA polymerase sigma factors"/>
    <property type="match status" value="1"/>
</dbReference>
<feature type="domain" description="RNA polymerase sigma factor 70 region 4 type 2" evidence="7">
    <location>
        <begin position="98"/>
        <end position="151"/>
    </location>
</feature>
<dbReference type="GO" id="GO:0003677">
    <property type="term" value="F:DNA binding"/>
    <property type="evidence" value="ECO:0007669"/>
    <property type="project" value="UniProtKB-KW"/>
</dbReference>
<dbReference type="InterPro" id="IPR036388">
    <property type="entry name" value="WH-like_DNA-bd_sf"/>
</dbReference>
<keyword evidence="9" id="KW-1185">Reference proteome</keyword>
<dbReference type="SUPFAM" id="SSF88659">
    <property type="entry name" value="Sigma3 and sigma4 domains of RNA polymerase sigma factors"/>
    <property type="match status" value="1"/>
</dbReference>
<feature type="domain" description="RNA polymerase sigma-70 region 2" evidence="6">
    <location>
        <begin position="10"/>
        <end position="75"/>
    </location>
</feature>
<evidence type="ECO:0000256" key="1">
    <source>
        <dbReference type="ARBA" id="ARBA00010641"/>
    </source>
</evidence>
<dbReference type="RefSeq" id="WP_146358490.1">
    <property type="nucleotide sequence ID" value="NZ_VOBR01000030.1"/>
</dbReference>
<dbReference type="InterPro" id="IPR039425">
    <property type="entry name" value="RNA_pol_sigma-70-like"/>
</dbReference>
<gene>
    <name evidence="8" type="ORF">FKR81_34795</name>
</gene>
<protein>
    <submittedName>
        <fullName evidence="8">SigE family RNA polymerase sigma factor</fullName>
    </submittedName>
</protein>
<dbReference type="CDD" id="cd06171">
    <property type="entry name" value="Sigma70_r4"/>
    <property type="match status" value="1"/>
</dbReference>
<evidence type="ECO:0000313" key="9">
    <source>
        <dbReference type="Proteomes" id="UP000316639"/>
    </source>
</evidence>
<dbReference type="Gene3D" id="1.10.10.10">
    <property type="entry name" value="Winged helix-like DNA-binding domain superfamily/Winged helix DNA-binding domain"/>
    <property type="match status" value="1"/>
</dbReference>
<evidence type="ECO:0000313" key="8">
    <source>
        <dbReference type="EMBL" id="TWP46755.1"/>
    </source>
</evidence>
<evidence type="ECO:0000256" key="4">
    <source>
        <dbReference type="ARBA" id="ARBA00023125"/>
    </source>
</evidence>
<accession>A0A563EIU6</accession>
<comment type="similarity">
    <text evidence="1">Belongs to the sigma-70 factor family. ECF subfamily.</text>
</comment>
<dbReference type="GO" id="GO:0006352">
    <property type="term" value="P:DNA-templated transcription initiation"/>
    <property type="evidence" value="ECO:0007669"/>
    <property type="project" value="InterPro"/>
</dbReference>
<dbReference type="NCBIfam" id="TIGR02983">
    <property type="entry name" value="SigE-fam_strep"/>
    <property type="match status" value="1"/>
</dbReference>
<evidence type="ECO:0000256" key="2">
    <source>
        <dbReference type="ARBA" id="ARBA00023015"/>
    </source>
</evidence>
<dbReference type="OrthoDB" id="3478828at2"/>
<keyword evidence="3" id="KW-0731">Sigma factor</keyword>
<dbReference type="InterPro" id="IPR007627">
    <property type="entry name" value="RNA_pol_sigma70_r2"/>
</dbReference>
<dbReference type="Pfam" id="PF04542">
    <property type="entry name" value="Sigma70_r2"/>
    <property type="match status" value="1"/>
</dbReference>
<dbReference type="AlphaFoldDB" id="A0A563EIU6"/>
<dbReference type="InterPro" id="IPR014325">
    <property type="entry name" value="RNA_pol_sigma-E_actinobac"/>
</dbReference>
<name>A0A563EIU6_9PSEU</name>
<dbReference type="Gene3D" id="1.10.1740.10">
    <property type="match status" value="1"/>
</dbReference>
<evidence type="ECO:0000256" key="5">
    <source>
        <dbReference type="ARBA" id="ARBA00023163"/>
    </source>
</evidence>